<keyword evidence="2" id="KW-1185">Reference proteome</keyword>
<dbReference type="EMBL" id="RIBS01000002">
    <property type="protein sequence ID" value="RNF85277.1"/>
    <property type="molecule type" value="Genomic_DNA"/>
</dbReference>
<sequence length="61" mass="6628">MGTTLELALSYPVQPETVLQLLVVFRRCQLDVMPLLPLRSPETSGSVLWDTALEAASSIGI</sequence>
<dbReference type="AlphaFoldDB" id="A0A3M8SVC1"/>
<evidence type="ECO:0000313" key="1">
    <source>
        <dbReference type="EMBL" id="RNF85277.1"/>
    </source>
</evidence>
<protein>
    <submittedName>
        <fullName evidence="1">Uncharacterized protein</fullName>
    </submittedName>
</protein>
<reference evidence="1 2" key="1">
    <citation type="submission" date="2018-11" db="EMBL/GenBank/DDBJ databases">
        <title>Lysobacter cryohumiis sp. nov., isolated from soil in the Tianshan Mountains, Xinjiang, China.</title>
        <authorList>
            <person name="Luo Y."/>
            <person name="Sheng H."/>
        </authorList>
    </citation>
    <scope>NUCLEOTIDE SEQUENCE [LARGE SCALE GENOMIC DNA]</scope>
    <source>
        <strain evidence="1 2">ZS60</strain>
    </source>
</reference>
<proteinExistence type="predicted"/>
<accession>A0A3M8SVC1</accession>
<dbReference type="Proteomes" id="UP000267049">
    <property type="component" value="Unassembled WGS sequence"/>
</dbReference>
<organism evidence="1 2">
    <name type="scientific">Montanilutibacter psychrotolerans</name>
    <dbReference type="NCBI Taxonomy" id="1327343"/>
    <lineage>
        <taxon>Bacteria</taxon>
        <taxon>Pseudomonadati</taxon>
        <taxon>Pseudomonadota</taxon>
        <taxon>Gammaproteobacteria</taxon>
        <taxon>Lysobacterales</taxon>
        <taxon>Lysobacteraceae</taxon>
        <taxon>Montanilutibacter</taxon>
    </lineage>
</organism>
<name>A0A3M8SVC1_9GAMM</name>
<gene>
    <name evidence="1" type="ORF">EER27_05805</name>
</gene>
<evidence type="ECO:0000313" key="2">
    <source>
        <dbReference type="Proteomes" id="UP000267049"/>
    </source>
</evidence>
<comment type="caution">
    <text evidence="1">The sequence shown here is derived from an EMBL/GenBank/DDBJ whole genome shotgun (WGS) entry which is preliminary data.</text>
</comment>